<feature type="transmembrane region" description="Helical" evidence="5">
    <location>
        <begin position="330"/>
        <end position="348"/>
    </location>
</feature>
<dbReference type="KEGG" id="mew:MSWAN_1079"/>
<dbReference type="EMBL" id="CP002772">
    <property type="protein sequence ID" value="AEG18100.1"/>
    <property type="molecule type" value="Genomic_DNA"/>
</dbReference>
<feature type="transmembrane region" description="Helical" evidence="5">
    <location>
        <begin position="12"/>
        <end position="38"/>
    </location>
</feature>
<dbReference type="OrthoDB" id="117970at2157"/>
<feature type="transmembrane region" description="Helical" evidence="5">
    <location>
        <begin position="392"/>
        <end position="413"/>
    </location>
</feature>
<dbReference type="InterPro" id="IPR036259">
    <property type="entry name" value="MFS_trans_sf"/>
</dbReference>
<evidence type="ECO:0000259" key="6">
    <source>
        <dbReference type="PROSITE" id="PS50850"/>
    </source>
</evidence>
<dbReference type="Gene3D" id="1.20.1720.10">
    <property type="entry name" value="Multidrug resistance protein D"/>
    <property type="match status" value="1"/>
</dbReference>
<dbReference type="InterPro" id="IPR020846">
    <property type="entry name" value="MFS_dom"/>
</dbReference>
<feature type="transmembrane region" description="Helical" evidence="5">
    <location>
        <begin position="100"/>
        <end position="121"/>
    </location>
</feature>
<dbReference type="SUPFAM" id="SSF103473">
    <property type="entry name" value="MFS general substrate transporter"/>
    <property type="match status" value="1"/>
</dbReference>
<accession>F6D4A1</accession>
<dbReference type="PRINTS" id="PR01035">
    <property type="entry name" value="TCRTETA"/>
</dbReference>
<evidence type="ECO:0000313" key="8">
    <source>
        <dbReference type="Proteomes" id="UP000009231"/>
    </source>
</evidence>
<dbReference type="GO" id="GO:0022857">
    <property type="term" value="F:transmembrane transporter activity"/>
    <property type="evidence" value="ECO:0007669"/>
    <property type="project" value="InterPro"/>
</dbReference>
<dbReference type="HOGENOM" id="CLU_000960_28_3_2"/>
<dbReference type="CDD" id="cd17321">
    <property type="entry name" value="MFS_MMR_MDR_like"/>
    <property type="match status" value="1"/>
</dbReference>
<feature type="transmembrane region" description="Helical" evidence="5">
    <location>
        <begin position="299"/>
        <end position="318"/>
    </location>
</feature>
<feature type="transmembrane region" description="Helical" evidence="5">
    <location>
        <begin position="76"/>
        <end position="94"/>
    </location>
</feature>
<dbReference type="eggNOG" id="arCOG00143">
    <property type="taxonomic scope" value="Archaea"/>
</dbReference>
<keyword evidence="2 5" id="KW-0812">Transmembrane</keyword>
<feature type="transmembrane region" description="Helical" evidence="5">
    <location>
        <begin position="162"/>
        <end position="181"/>
    </location>
</feature>
<dbReference type="InterPro" id="IPR001958">
    <property type="entry name" value="Tet-R_TetA/multi-R_MdtG-like"/>
</dbReference>
<evidence type="ECO:0000256" key="2">
    <source>
        <dbReference type="ARBA" id="ARBA00022692"/>
    </source>
</evidence>
<gene>
    <name evidence="7" type="ordered locus">MSWAN_1079</name>
</gene>
<feature type="transmembrane region" description="Helical" evidence="5">
    <location>
        <begin position="133"/>
        <end position="156"/>
    </location>
</feature>
<name>F6D4A1_METPW</name>
<dbReference type="Gene3D" id="1.20.1250.20">
    <property type="entry name" value="MFS general substrate transporter like domains"/>
    <property type="match status" value="1"/>
</dbReference>
<feature type="transmembrane region" description="Helical" evidence="5">
    <location>
        <begin position="44"/>
        <end position="64"/>
    </location>
</feature>
<evidence type="ECO:0000256" key="4">
    <source>
        <dbReference type="ARBA" id="ARBA00023136"/>
    </source>
</evidence>
<reference evidence="7 8" key="1">
    <citation type="journal article" date="2014" name="Int. J. Syst. Evol. Microbiol.">
        <title>Methanobacterium paludis sp. nov. and a novel strain of Methanobacterium lacus isolated from northern peatlands.</title>
        <authorList>
            <person name="Cadillo-Quiroz H."/>
            <person name="Brauer S.L."/>
            <person name="Goodson N."/>
            <person name="Yavitt J.B."/>
            <person name="Zinder S.H."/>
        </authorList>
    </citation>
    <scope>NUCLEOTIDE SEQUENCE [LARGE SCALE GENOMIC DNA]</scope>
    <source>
        <strain evidence="8">DSM 25820 / JCM 18151 / SWAN1</strain>
    </source>
</reference>
<feature type="transmembrane region" description="Helical" evidence="5">
    <location>
        <begin position="267"/>
        <end position="293"/>
    </location>
</feature>
<evidence type="ECO:0000256" key="3">
    <source>
        <dbReference type="ARBA" id="ARBA00022989"/>
    </source>
</evidence>
<evidence type="ECO:0000313" key="7">
    <source>
        <dbReference type="EMBL" id="AEG18100.1"/>
    </source>
</evidence>
<dbReference type="GO" id="GO:0005886">
    <property type="term" value="C:plasma membrane"/>
    <property type="evidence" value="ECO:0007669"/>
    <property type="project" value="TreeGrafter"/>
</dbReference>
<evidence type="ECO:0000256" key="5">
    <source>
        <dbReference type="SAM" id="Phobius"/>
    </source>
</evidence>
<dbReference type="PROSITE" id="PS50850">
    <property type="entry name" value="MFS"/>
    <property type="match status" value="1"/>
</dbReference>
<dbReference type="Pfam" id="PF07690">
    <property type="entry name" value="MFS_1"/>
    <property type="match status" value="2"/>
</dbReference>
<feature type="transmembrane region" description="Helical" evidence="5">
    <location>
        <begin position="224"/>
        <end position="246"/>
    </location>
</feature>
<dbReference type="InterPro" id="IPR011701">
    <property type="entry name" value="MFS"/>
</dbReference>
<feature type="transmembrane region" description="Helical" evidence="5">
    <location>
        <begin position="425"/>
        <end position="444"/>
    </location>
</feature>
<sequence length="460" mass="48819">MDLLGKNRMLILLFIGVFMGSLDIGIVGPALPGIQVYFGVNERAVSWIFTIYILFFMIGTPLMAKLSDIYGRKSIYILDVFIFAVGSLITVTSFSFEMLLLGRAVQGIGAGGIFPVANAFIGDTFPPESRGSALGILSSVWGLSGVLGPVLGGLLLSYGWQWLFIINLPIAAAVIIGSSKILPKTARNEDVKFDWYGITVLSVLVAALAYGVNQIDTTNVIGSLTSISVLPFLLTAVVLLPVLWKVEKSAADPVIQVDLFKSREVKLITSISVGTGLCQAATVFVPALAVVALSLSTPMASLMVLPLVLAMAVGAPIIGKLLDKFGSRNIMFVGTFILVIGLFLIGLFANSFYLFIFAGILMGIGMSTDIGSPPRYIMLVESPPKERAAGQALINVNSSAGQLIGGALIGAVIGSLGGKIGGYESAYILIAFVAIFMVILCIGLKNKKEQLETMKRNFDT</sequence>
<organism evidence="7 8">
    <name type="scientific">Methanobacterium paludis (strain DSM 25820 / JCM 18151 / SWAN1)</name>
    <dbReference type="NCBI Taxonomy" id="868131"/>
    <lineage>
        <taxon>Archaea</taxon>
        <taxon>Methanobacteriati</taxon>
        <taxon>Methanobacteriota</taxon>
        <taxon>Methanomada group</taxon>
        <taxon>Methanobacteria</taxon>
        <taxon>Methanobacteriales</taxon>
        <taxon>Methanobacteriaceae</taxon>
        <taxon>Methanobacterium</taxon>
    </lineage>
</organism>
<dbReference type="AlphaFoldDB" id="F6D4A1"/>
<keyword evidence="3 5" id="KW-1133">Transmembrane helix</keyword>
<dbReference type="PANTHER" id="PTHR23501:SF190">
    <property type="entry name" value="MAJOR FACILITATOR SUPERFAMILY MFS_1"/>
    <property type="match status" value="1"/>
</dbReference>
<proteinExistence type="predicted"/>
<dbReference type="GeneID" id="10668583"/>
<keyword evidence="8" id="KW-1185">Reference proteome</keyword>
<dbReference type="Proteomes" id="UP000009231">
    <property type="component" value="Chromosome"/>
</dbReference>
<evidence type="ECO:0000256" key="1">
    <source>
        <dbReference type="ARBA" id="ARBA00004141"/>
    </source>
</evidence>
<feature type="transmembrane region" description="Helical" evidence="5">
    <location>
        <begin position="354"/>
        <end position="371"/>
    </location>
</feature>
<comment type="subcellular location">
    <subcellularLocation>
        <location evidence="1">Membrane</location>
        <topology evidence="1">Multi-pass membrane protein</topology>
    </subcellularLocation>
</comment>
<feature type="domain" description="Major facilitator superfamily (MFS) profile" evidence="6">
    <location>
        <begin position="9"/>
        <end position="449"/>
    </location>
</feature>
<dbReference type="PANTHER" id="PTHR23501">
    <property type="entry name" value="MAJOR FACILITATOR SUPERFAMILY"/>
    <property type="match status" value="1"/>
</dbReference>
<feature type="transmembrane region" description="Helical" evidence="5">
    <location>
        <begin position="193"/>
        <end position="212"/>
    </location>
</feature>
<dbReference type="RefSeq" id="WP_013825602.1">
    <property type="nucleotide sequence ID" value="NC_015574.1"/>
</dbReference>
<protein>
    <submittedName>
        <fullName evidence="7">Major facilitator superfamily MFS_1</fullName>
    </submittedName>
</protein>
<keyword evidence="4 5" id="KW-0472">Membrane</keyword>
<dbReference type="STRING" id="868131.MSWAN_1079"/>